<evidence type="ECO:0000313" key="2">
    <source>
        <dbReference type="Proteomes" id="UP000308133"/>
    </source>
</evidence>
<dbReference type="EMBL" id="PTQR01000116">
    <property type="protein sequence ID" value="TKX19308.1"/>
    <property type="molecule type" value="Genomic_DNA"/>
</dbReference>
<evidence type="ECO:0000313" key="1">
    <source>
        <dbReference type="EMBL" id="TKX19308.1"/>
    </source>
</evidence>
<proteinExistence type="predicted"/>
<dbReference type="Proteomes" id="UP000308133">
    <property type="component" value="Unassembled WGS sequence"/>
</dbReference>
<protein>
    <submittedName>
        <fullName evidence="1">Uncharacterized protein</fullName>
    </submittedName>
</protein>
<organism evidence="1 2">
    <name type="scientific">Elsinoe australis</name>
    <dbReference type="NCBI Taxonomy" id="40998"/>
    <lineage>
        <taxon>Eukaryota</taxon>
        <taxon>Fungi</taxon>
        <taxon>Dikarya</taxon>
        <taxon>Ascomycota</taxon>
        <taxon>Pezizomycotina</taxon>
        <taxon>Dothideomycetes</taxon>
        <taxon>Dothideomycetidae</taxon>
        <taxon>Myriangiales</taxon>
        <taxon>Elsinoaceae</taxon>
        <taxon>Elsinoe</taxon>
    </lineage>
</organism>
<comment type="caution">
    <text evidence="1">The sequence shown here is derived from an EMBL/GenBank/DDBJ whole genome shotgun (WGS) entry which is preliminary data.</text>
</comment>
<dbReference type="AlphaFoldDB" id="A0A4U7AMK5"/>
<sequence>MYWVARNSPDEVVRLIEHDSEHLIDPNNAQQHHLTWLIGFVCGV</sequence>
<gene>
    <name evidence="1" type="ORF">C1H76_8494</name>
</gene>
<accession>A0A4U7AMK5</accession>
<name>A0A4U7AMK5_9PEZI</name>
<reference evidence="1 2" key="1">
    <citation type="submission" date="2018-02" db="EMBL/GenBank/DDBJ databases">
        <title>Draft genome sequences of Elsinoe sp., causing black scab on jojoba.</title>
        <authorList>
            <person name="Stodart B."/>
            <person name="Jeffress S."/>
            <person name="Ash G."/>
            <person name="Arun Chinnappa K."/>
        </authorList>
    </citation>
    <scope>NUCLEOTIDE SEQUENCE [LARGE SCALE GENOMIC DNA]</scope>
    <source>
        <strain evidence="1 2">Hillstone_2</strain>
    </source>
</reference>